<dbReference type="InterPro" id="IPR018392">
    <property type="entry name" value="LysM"/>
</dbReference>
<dbReference type="InterPro" id="IPR036779">
    <property type="entry name" value="LysM_dom_sf"/>
</dbReference>
<dbReference type="CDD" id="cd00118">
    <property type="entry name" value="LysM"/>
    <property type="match status" value="3"/>
</dbReference>
<dbReference type="SUPFAM" id="SSF54106">
    <property type="entry name" value="LysM domain"/>
    <property type="match status" value="2"/>
</dbReference>
<reference evidence="5 6" key="1">
    <citation type="journal article" date="2019" name="Sci. Rep.">
        <title>Comparative genomics of chytrid fungi reveal insights into the obligate biotrophic and pathogenic lifestyle of Synchytrium endobioticum.</title>
        <authorList>
            <person name="van de Vossenberg B.T.L.H."/>
            <person name="Warris S."/>
            <person name="Nguyen H.D.T."/>
            <person name="van Gent-Pelzer M.P.E."/>
            <person name="Joly D.L."/>
            <person name="van de Geest H.C."/>
            <person name="Bonants P.J.M."/>
            <person name="Smith D.S."/>
            <person name="Levesque C.A."/>
            <person name="van der Lee T.A.J."/>
        </authorList>
    </citation>
    <scope>NUCLEOTIDE SEQUENCE [LARGE SCALE GENOMIC DNA]</scope>
    <source>
        <strain evidence="5 6">MB42</strain>
    </source>
</reference>
<feature type="compositionally biased region" description="Gly residues" evidence="3">
    <location>
        <begin position="321"/>
        <end position="331"/>
    </location>
</feature>
<protein>
    <recommendedName>
        <fullName evidence="4">LysM domain-containing protein</fullName>
    </recommendedName>
</protein>
<feature type="compositionally biased region" description="Polar residues" evidence="3">
    <location>
        <begin position="376"/>
        <end position="392"/>
    </location>
</feature>
<sequence length="751" mass="78619">MGDFSSNKSRHVMFIRYLIRKLRPLGYTIVGVNEYFTSKKCPCCQEFVETIWDGAEFGLRWPDTTNPGAPPGAYLSNPSKCRQHAESTLAAHLFKSIIEISMSKMLALSSLIFLVTLSTSAIAETCTSQVDGQSVCPFHLLPGCTHNITVRTGDTINGIASAYGWPGAQSLVPLNPGLDLGLSVYPGNRLCVCGPAELACPKPPPSCNKFYKVKSGDTCFNIAVSYDYQGSDPAAKLVALNKEMDIGIDCTNLQPGANICVDCFLGQPTPIKPSEGPMRSKEPAGGGAPATGAPFPSGLASPILPSPELAKPSPDAHLGGNSTGGNNGGGNTNPTTTSTRKGQPKVTIPATALNGEASSVPSATRAIIPATALNGEASNAPTAPKADNTNAAQVPKADATAATHPTGINSNSLSSQPLQTSNIMAKLITSITLTLIVAFAAAENQNATLVANCAKTVTVQAGDNLASIAENNGLVNAGDLVLLNPGLTNISPGQVICVEGSDPVSAAAPVGGQPQGMPTAKPTPHAIHTGAPIAPGVNPQGQCIKTRTVLSGDTCFSLAASNNFQGAEPTIKFQLINKALINRYVDCAALPIGEKVCIDCYATPNIPETSNCPYHLANGCKRTTTAKAGQTLTNITMANGLSLNQLVAMNPGLQPDASIYAVSISIYAALKRKMRSIWLSGKYSIQRTYQSLKEASLVHETTYNLRSLNSEYSPSRHFPPSPTSWIGLRLRKPIAEISHLKFTLEATSPSI</sequence>
<feature type="compositionally biased region" description="Polar residues" evidence="3">
    <location>
        <begin position="406"/>
        <end position="416"/>
    </location>
</feature>
<feature type="domain" description="LysM" evidence="4">
    <location>
        <begin position="146"/>
        <end position="192"/>
    </location>
</feature>
<keyword evidence="1" id="KW-0147">Chitin-binding</keyword>
<proteinExistence type="predicted"/>
<comment type="caution">
    <text evidence="5">The sequence shown here is derived from an EMBL/GenBank/DDBJ whole genome shotgun (WGS) entry which is preliminary data.</text>
</comment>
<dbReference type="PANTHER" id="PTHR34997:SF1">
    <property type="entry name" value="PEPTIDOGLYCAN-BINDING LYSIN DOMAIN"/>
    <property type="match status" value="1"/>
</dbReference>
<evidence type="ECO:0000313" key="6">
    <source>
        <dbReference type="Proteomes" id="UP000317494"/>
    </source>
</evidence>
<feature type="domain" description="LysM" evidence="4">
    <location>
        <begin position="209"/>
        <end position="261"/>
    </location>
</feature>
<gene>
    <name evidence="5" type="ORF">SeMB42_g06969</name>
</gene>
<dbReference type="Gene3D" id="3.10.350.10">
    <property type="entry name" value="LysM domain"/>
    <property type="match status" value="5"/>
</dbReference>
<feature type="domain" description="LysM" evidence="4">
    <location>
        <begin position="455"/>
        <end position="498"/>
    </location>
</feature>
<dbReference type="InterPro" id="IPR052210">
    <property type="entry name" value="LysM1-like"/>
</dbReference>
<feature type="region of interest" description="Disordered" evidence="3">
    <location>
        <begin position="375"/>
        <end position="416"/>
    </location>
</feature>
<dbReference type="EMBL" id="QEAN01000437">
    <property type="protein sequence ID" value="TPX37272.1"/>
    <property type="molecule type" value="Genomic_DNA"/>
</dbReference>
<dbReference type="Pfam" id="PF01476">
    <property type="entry name" value="LysM"/>
    <property type="match status" value="4"/>
</dbReference>
<accession>A0A507CCC7</accession>
<feature type="domain" description="LysM" evidence="4">
    <location>
        <begin position="545"/>
        <end position="598"/>
    </location>
</feature>
<evidence type="ECO:0000313" key="5">
    <source>
        <dbReference type="EMBL" id="TPX37272.1"/>
    </source>
</evidence>
<dbReference type="PROSITE" id="PS51782">
    <property type="entry name" value="LYSM"/>
    <property type="match status" value="4"/>
</dbReference>
<name>A0A507CCC7_9FUNG</name>
<dbReference type="STRING" id="286115.A0A507CCC7"/>
<organism evidence="5 6">
    <name type="scientific">Synchytrium endobioticum</name>
    <dbReference type="NCBI Taxonomy" id="286115"/>
    <lineage>
        <taxon>Eukaryota</taxon>
        <taxon>Fungi</taxon>
        <taxon>Fungi incertae sedis</taxon>
        <taxon>Chytridiomycota</taxon>
        <taxon>Chytridiomycota incertae sedis</taxon>
        <taxon>Chytridiomycetes</taxon>
        <taxon>Synchytriales</taxon>
        <taxon>Synchytriaceae</taxon>
        <taxon>Synchytrium</taxon>
    </lineage>
</organism>
<dbReference type="PANTHER" id="PTHR34997">
    <property type="entry name" value="AM15"/>
    <property type="match status" value="1"/>
</dbReference>
<evidence type="ECO:0000256" key="2">
    <source>
        <dbReference type="ARBA" id="ARBA00023026"/>
    </source>
</evidence>
<evidence type="ECO:0000259" key="4">
    <source>
        <dbReference type="PROSITE" id="PS51782"/>
    </source>
</evidence>
<dbReference type="AlphaFoldDB" id="A0A507CCC7"/>
<dbReference type="GO" id="GO:0008061">
    <property type="term" value="F:chitin binding"/>
    <property type="evidence" value="ECO:0007669"/>
    <property type="project" value="UniProtKB-KW"/>
</dbReference>
<dbReference type="VEuPathDB" id="FungiDB:SeMB42_g06969"/>
<dbReference type="Proteomes" id="UP000317494">
    <property type="component" value="Unassembled WGS sequence"/>
</dbReference>
<keyword evidence="2" id="KW-0843">Virulence</keyword>
<evidence type="ECO:0000256" key="1">
    <source>
        <dbReference type="ARBA" id="ARBA00022669"/>
    </source>
</evidence>
<keyword evidence="6" id="KW-1185">Reference proteome</keyword>
<evidence type="ECO:0000256" key="3">
    <source>
        <dbReference type="SAM" id="MobiDB-lite"/>
    </source>
</evidence>
<feature type="region of interest" description="Disordered" evidence="3">
    <location>
        <begin position="271"/>
        <end position="346"/>
    </location>
</feature>
<dbReference type="SMART" id="SM00257">
    <property type="entry name" value="LysM"/>
    <property type="match status" value="5"/>
</dbReference>